<reference evidence="5" key="1">
    <citation type="submission" date="2018-10" db="EMBL/GenBank/DDBJ databases">
        <title>Effector identification in a new, highly contiguous assembly of the strawberry crown rot pathogen Phytophthora cactorum.</title>
        <authorList>
            <person name="Armitage A.D."/>
            <person name="Nellist C.F."/>
            <person name="Bates H."/>
            <person name="Vickerstaff R.J."/>
            <person name="Harrison R.J."/>
        </authorList>
    </citation>
    <scope>NUCLEOTIDE SEQUENCE</scope>
    <source>
        <strain evidence="5">15-7</strain>
    </source>
</reference>
<dbReference type="Pfam" id="PF13855">
    <property type="entry name" value="LRR_8"/>
    <property type="match status" value="1"/>
</dbReference>
<evidence type="ECO:0000259" key="4">
    <source>
        <dbReference type="Pfam" id="PF23598"/>
    </source>
</evidence>
<comment type="caution">
    <text evidence="5">The sequence shown here is derived from an EMBL/GenBank/DDBJ whole genome shotgun (WGS) entry which is preliminary data.</text>
</comment>
<accession>A0A8T0YR09</accession>
<dbReference type="Pfam" id="PF23598">
    <property type="entry name" value="LRR_14"/>
    <property type="match status" value="1"/>
</dbReference>
<dbReference type="EMBL" id="RCMG01000515">
    <property type="protein sequence ID" value="KAG2852850.1"/>
    <property type="molecule type" value="Genomic_DNA"/>
</dbReference>
<evidence type="ECO:0000256" key="2">
    <source>
        <dbReference type="ARBA" id="ARBA00022737"/>
    </source>
</evidence>
<protein>
    <recommendedName>
        <fullName evidence="4">Disease resistance R13L4/SHOC-2-like LRR domain-containing protein</fullName>
    </recommendedName>
</protein>
<evidence type="ECO:0000256" key="1">
    <source>
        <dbReference type="ARBA" id="ARBA00022614"/>
    </source>
</evidence>
<proteinExistence type="predicted"/>
<evidence type="ECO:0000313" key="6">
    <source>
        <dbReference type="Proteomes" id="UP000735874"/>
    </source>
</evidence>
<feature type="domain" description="Disease resistance R13L4/SHOC-2-like LRR" evidence="4">
    <location>
        <begin position="110"/>
        <end position="190"/>
    </location>
</feature>
<evidence type="ECO:0000313" key="5">
    <source>
        <dbReference type="EMBL" id="KAG2852850.1"/>
    </source>
</evidence>
<dbReference type="Pfam" id="PF00560">
    <property type="entry name" value="LRR_1"/>
    <property type="match status" value="1"/>
</dbReference>
<dbReference type="PROSITE" id="PS51450">
    <property type="entry name" value="LRR"/>
    <property type="match status" value="3"/>
</dbReference>
<dbReference type="InterPro" id="IPR055414">
    <property type="entry name" value="LRR_R13L4/SHOC2-like"/>
</dbReference>
<dbReference type="GO" id="GO:0005737">
    <property type="term" value="C:cytoplasm"/>
    <property type="evidence" value="ECO:0007669"/>
    <property type="project" value="TreeGrafter"/>
</dbReference>
<dbReference type="SMART" id="SM00364">
    <property type="entry name" value="LRR_BAC"/>
    <property type="match status" value="8"/>
</dbReference>
<dbReference type="SMART" id="SM00369">
    <property type="entry name" value="LRR_TYP"/>
    <property type="match status" value="9"/>
</dbReference>
<evidence type="ECO:0000256" key="3">
    <source>
        <dbReference type="SAM" id="MobiDB-lite"/>
    </source>
</evidence>
<organism evidence="5 6">
    <name type="scientific">Phytophthora cactorum</name>
    <dbReference type="NCBI Taxonomy" id="29920"/>
    <lineage>
        <taxon>Eukaryota</taxon>
        <taxon>Sar</taxon>
        <taxon>Stramenopiles</taxon>
        <taxon>Oomycota</taxon>
        <taxon>Peronosporomycetes</taxon>
        <taxon>Peronosporales</taxon>
        <taxon>Peronosporaceae</taxon>
        <taxon>Phytophthora</taxon>
    </lineage>
</organism>
<name>A0A8T0YR09_9STRA</name>
<sequence length="572" mass="62840">MGSAVSIGKSDPKASRFATTSVIPTTKSGNNSTHPLLNGGMGESKRKLTMRHTVRLDTETNQKIQTIVLEMSKTSRVELTSTVDREGSGVPTGTLTQHGLLALHHIPEIVFSMPHLTELNLKCNDISELPKEIDALVALQVLILSKNKIAVLPDSLTKLTKLRVLEVASNQLIALPECLGKLESLEVLRANRNEIAKLPGSIGFCMKLQILNMYNNALTELGKPVSILPALVELNVSNNQLTKLPNELLRWKNLRRLLLQVNNLELLPALDTLCNLEVLQLQQNELKLLPSMKNLVHLVKLDANSNSITQLPAQVAQMSALTHVNLRRNKFEEIPPQLARCLALEILDLGENPINSPIPAGFAELPKLRTLLLDGGNITVLSIELIGLSSVCRVHLGSCLKMDDPETCEVVLGLKDSCSRRGGWLKIGDWKTGHRTESMSSDFWNLYEELEGQIPDEPARKSSGEGSSDFFADPGDSETSFISFWDDFATCWTSCYPASAIAIGIQVDRHQQDQIVQTTFSLWILYFMDAAQSPQASPSGRHLSRAGHAPEIFSDAVEQTHCSCCTRSAPSS</sequence>
<dbReference type="InterPro" id="IPR050216">
    <property type="entry name" value="LRR_domain-containing"/>
</dbReference>
<feature type="compositionally biased region" description="Polar residues" evidence="3">
    <location>
        <begin position="17"/>
        <end position="35"/>
    </location>
</feature>
<dbReference type="InterPro" id="IPR032675">
    <property type="entry name" value="LRR_dom_sf"/>
</dbReference>
<dbReference type="PANTHER" id="PTHR48051">
    <property type="match status" value="1"/>
</dbReference>
<dbReference type="InterPro" id="IPR003591">
    <property type="entry name" value="Leu-rich_rpt_typical-subtyp"/>
</dbReference>
<gene>
    <name evidence="5" type="ORF">PC113_g14680</name>
</gene>
<keyword evidence="2" id="KW-0677">Repeat</keyword>
<keyword evidence="1" id="KW-0433">Leucine-rich repeat</keyword>
<dbReference type="SUPFAM" id="SSF52058">
    <property type="entry name" value="L domain-like"/>
    <property type="match status" value="1"/>
</dbReference>
<feature type="region of interest" description="Disordered" evidence="3">
    <location>
        <begin position="1"/>
        <end position="43"/>
    </location>
</feature>
<dbReference type="PANTHER" id="PTHR48051:SF46">
    <property type="entry name" value="LEUCINE RICH REPEAT-CONTAINING DOMAIN PROTEIN"/>
    <property type="match status" value="1"/>
</dbReference>
<dbReference type="Gene3D" id="3.80.10.10">
    <property type="entry name" value="Ribonuclease Inhibitor"/>
    <property type="match status" value="3"/>
</dbReference>
<dbReference type="VEuPathDB" id="FungiDB:PC110_g1649"/>
<dbReference type="Proteomes" id="UP000735874">
    <property type="component" value="Unassembled WGS sequence"/>
</dbReference>
<dbReference type="InterPro" id="IPR001611">
    <property type="entry name" value="Leu-rich_rpt"/>
</dbReference>
<dbReference type="AlphaFoldDB" id="A0A8T0YR09"/>